<proteinExistence type="predicted"/>
<evidence type="ECO:0000256" key="1">
    <source>
        <dbReference type="SAM" id="Phobius"/>
    </source>
</evidence>
<dbReference type="AlphaFoldDB" id="A0A7Z9D5P3"/>
<keyword evidence="1" id="KW-0472">Membrane</keyword>
<feature type="transmembrane region" description="Helical" evidence="1">
    <location>
        <begin position="63"/>
        <end position="80"/>
    </location>
</feature>
<feature type="transmembrane region" description="Helical" evidence="1">
    <location>
        <begin position="117"/>
        <end position="143"/>
    </location>
</feature>
<keyword evidence="1" id="KW-1133">Transmembrane helix</keyword>
<accession>A0A7Z9D5P3</accession>
<feature type="transmembrane region" description="Helical" evidence="1">
    <location>
        <begin position="21"/>
        <end position="43"/>
    </location>
</feature>
<keyword evidence="1" id="KW-0812">Transmembrane</keyword>
<protein>
    <submittedName>
        <fullName evidence="2">Protein of uncharacterized function (DUF3054)</fullName>
    </submittedName>
</protein>
<sequence>MFLMRSRDPQLSRDTLKNATASRGVPIAVSALIDFVVVILFAFIGVKNHGYSLDHVFEAARPFLIGVACVWFVFIFMSVFKTGKRPKNLWVQGLCAWCGTLVIGHILRAVATGEIAQISFIIVSICALGVLFFTWRAVAALVLKLNTRKKK</sequence>
<feature type="transmembrane region" description="Helical" evidence="1">
    <location>
        <begin position="89"/>
        <end position="111"/>
    </location>
</feature>
<dbReference type="EMBL" id="LR134479">
    <property type="protein sequence ID" value="VEI23041.1"/>
    <property type="molecule type" value="Genomic_DNA"/>
</dbReference>
<reference evidence="2 3" key="1">
    <citation type="submission" date="2018-12" db="EMBL/GenBank/DDBJ databases">
        <authorList>
            <consortium name="Pathogen Informatics"/>
        </authorList>
    </citation>
    <scope>NUCLEOTIDE SEQUENCE [LARGE SCALE GENOMIC DNA]</scope>
    <source>
        <strain evidence="2 3">NCTC10207</strain>
    </source>
</reference>
<evidence type="ECO:0000313" key="3">
    <source>
        <dbReference type="Proteomes" id="UP000282386"/>
    </source>
</evidence>
<dbReference type="PANTHER" id="PTHR35283:SF3">
    <property type="entry name" value="T12C22.21 PROTEIN"/>
    <property type="match status" value="1"/>
</dbReference>
<evidence type="ECO:0000313" key="2">
    <source>
        <dbReference type="EMBL" id="VEI23041.1"/>
    </source>
</evidence>
<gene>
    <name evidence="2" type="ORF">NCTC10207_01138</name>
</gene>
<dbReference type="PANTHER" id="PTHR35283">
    <property type="entry name" value="T12C22.21 PROTEIN"/>
    <property type="match status" value="1"/>
</dbReference>
<dbReference type="InterPro" id="IPR021414">
    <property type="entry name" value="DUF3054"/>
</dbReference>
<dbReference type="Proteomes" id="UP000282386">
    <property type="component" value="Chromosome"/>
</dbReference>
<dbReference type="Pfam" id="PF11255">
    <property type="entry name" value="DUF3054"/>
    <property type="match status" value="1"/>
</dbReference>
<name>A0A7Z9D5P3_9MICC</name>
<organism evidence="2 3">
    <name type="scientific">Rothia aeria</name>
    <dbReference type="NCBI Taxonomy" id="172042"/>
    <lineage>
        <taxon>Bacteria</taxon>
        <taxon>Bacillati</taxon>
        <taxon>Actinomycetota</taxon>
        <taxon>Actinomycetes</taxon>
        <taxon>Micrococcales</taxon>
        <taxon>Micrococcaceae</taxon>
        <taxon>Rothia</taxon>
    </lineage>
</organism>